<dbReference type="AlphaFoldDB" id="A0AAD1DUY7"/>
<organism evidence="1 2">
    <name type="scientific">Chryseobacterium indologenes</name>
    <name type="common">Flavobacterium indologenes</name>
    <dbReference type="NCBI Taxonomy" id="253"/>
    <lineage>
        <taxon>Bacteria</taxon>
        <taxon>Pseudomonadati</taxon>
        <taxon>Bacteroidota</taxon>
        <taxon>Flavobacteriia</taxon>
        <taxon>Flavobacteriales</taxon>
        <taxon>Weeksellaceae</taxon>
        <taxon>Chryseobacterium group</taxon>
        <taxon>Chryseobacterium</taxon>
    </lineage>
</organism>
<dbReference type="Gene3D" id="3.10.20.310">
    <property type="entry name" value="membrane protein fhac"/>
    <property type="match status" value="1"/>
</dbReference>
<evidence type="ECO:0008006" key="3">
    <source>
        <dbReference type="Google" id="ProtNLM"/>
    </source>
</evidence>
<reference evidence="1 2" key="1">
    <citation type="submission" date="2018-11" db="EMBL/GenBank/DDBJ databases">
        <title>Proposal to divide the Flavobacteriaceae and reorganize its genera based on Amino Acid Identity values calculated from whole genome sequences.</title>
        <authorList>
            <person name="Nicholson A.C."/>
            <person name="Gulvik C.A."/>
            <person name="Whitney A.M."/>
            <person name="Humrighouse B.W."/>
            <person name="Bell M."/>
            <person name="Holmes B."/>
            <person name="Steigerwalt A.G."/>
            <person name="Villarma A."/>
            <person name="Sheth M."/>
            <person name="Batra D."/>
            <person name="Pryor J."/>
            <person name="Bernardet J.-F."/>
            <person name="Hugo C."/>
            <person name="Kampfer P."/>
            <person name="Newman J."/>
            <person name="McQuiston J.R."/>
        </authorList>
    </citation>
    <scope>NUCLEOTIDE SEQUENCE [LARGE SCALE GENOMIC DNA]</scope>
    <source>
        <strain evidence="1 2">H5559</strain>
    </source>
</reference>
<dbReference type="EMBL" id="CP033930">
    <property type="protein sequence ID" value="AZB17278.1"/>
    <property type="molecule type" value="Genomic_DNA"/>
</dbReference>
<dbReference type="Proteomes" id="UP000269015">
    <property type="component" value="Chromosome"/>
</dbReference>
<evidence type="ECO:0000313" key="1">
    <source>
        <dbReference type="EMBL" id="AZB17278.1"/>
    </source>
</evidence>
<dbReference type="RefSeq" id="WP_061085567.1">
    <property type="nucleotide sequence ID" value="NZ_CP033930.1"/>
</dbReference>
<accession>A0AAD1DUY7</accession>
<proteinExistence type="predicted"/>
<name>A0AAD1DUY7_CHRID</name>
<gene>
    <name evidence="1" type="ORF">EG352_05590</name>
</gene>
<sequence>MTKSITILLFFLCGFFFLQAQEKKDSLYYKIEEFSDQRKVTKFIHRLIFRREADSTSVKSITEKLSQDTYNKKYIRKIRIEPIDPFGYGSQDSKERLKWYDWLKDHLHSTTRISTVNNYLLFKEGEEYNAQKLYESERLLRAMPFVNRVNISVSEDPSAKDSIDVVVRVLDSWSLKPRLSYSGSKIGLGLTEENVLGLGHTLDFLYRNDSKEKQNYLLGSYTAYNLFGTYINAQLLGERDFFRNERINFNVRRDFFSPLTKWAGGFTFEYFMRNVLLPIGADTAYPEVQIKVYNQDLWGGYQIPISSDASQKVSSNIAVIGRFQNYQYKDSPGIDRYEYFKSYSSFLMSVGFINRSFLVQRNIFQYDLPEDIAYGKSLTITAGGLSRSNEVKPYVGISASYGTFTGLGYFNVRAQFGRFFNEDNQNRESFRLDGTYFTHLTDWKFAKVRHFFSPTLALGNPQHNYSYKDRITLTSQDEFPVYSSDYIGTKKLVLRYQLQMFINKTWKNFHFSPYLTAAVGWLGMPNDTLLKTKANTKIGIGVLINNPFLVFNRIQISFMYYPRVPFDNNSVFDFNSNRNNLLPINNLAADIPHFVNFGN</sequence>
<evidence type="ECO:0000313" key="2">
    <source>
        <dbReference type="Proteomes" id="UP000269015"/>
    </source>
</evidence>
<protein>
    <recommendedName>
        <fullName evidence="3">Outer membrane protein/protective antigen OMA87</fullName>
    </recommendedName>
</protein>